<dbReference type="GeneID" id="33554185"/>
<gene>
    <name evidence="2" type="ORF">BD324DRAFT_285667</name>
</gene>
<dbReference type="AlphaFoldDB" id="A0A1Y1U5S3"/>
<protein>
    <submittedName>
        <fullName evidence="2">Uncharacterized protein</fullName>
    </submittedName>
</protein>
<reference evidence="2 3" key="1">
    <citation type="submission" date="2017-03" db="EMBL/GenBank/DDBJ databases">
        <title>Widespread Adenine N6-methylation of Active Genes in Fungi.</title>
        <authorList>
            <consortium name="DOE Joint Genome Institute"/>
            <person name="Mondo S.J."/>
            <person name="Dannebaum R.O."/>
            <person name="Kuo R.C."/>
            <person name="Louie K.B."/>
            <person name="Bewick A.J."/>
            <person name="Labutti K."/>
            <person name="Haridas S."/>
            <person name="Kuo A."/>
            <person name="Salamov A."/>
            <person name="Ahrendt S.R."/>
            <person name="Lau R."/>
            <person name="Bowen B.P."/>
            <person name="Lipzen A."/>
            <person name="Sullivan W."/>
            <person name="Andreopoulos W.B."/>
            <person name="Clum A."/>
            <person name="Lindquist E."/>
            <person name="Daum C."/>
            <person name="Northen T.R."/>
            <person name="Ramamoorthy G."/>
            <person name="Schmitz R.J."/>
            <person name="Gryganskyi A."/>
            <person name="Culley D."/>
            <person name="Magnuson J."/>
            <person name="James T.Y."/>
            <person name="O'Malley M.A."/>
            <person name="Stajich J.E."/>
            <person name="Spatafora J.W."/>
            <person name="Visel A."/>
            <person name="Grigoriev I.V."/>
        </authorList>
    </citation>
    <scope>NUCLEOTIDE SEQUENCE [LARGE SCALE GENOMIC DNA]</scope>
    <source>
        <strain evidence="2 3">NRRL Y-17943</strain>
    </source>
</reference>
<proteinExistence type="predicted"/>
<dbReference type="Proteomes" id="UP000193218">
    <property type="component" value="Unassembled WGS sequence"/>
</dbReference>
<organism evidence="2 3">
    <name type="scientific">Kockovaella imperatae</name>
    <dbReference type="NCBI Taxonomy" id="4999"/>
    <lineage>
        <taxon>Eukaryota</taxon>
        <taxon>Fungi</taxon>
        <taxon>Dikarya</taxon>
        <taxon>Basidiomycota</taxon>
        <taxon>Agaricomycotina</taxon>
        <taxon>Tremellomycetes</taxon>
        <taxon>Tremellales</taxon>
        <taxon>Cuniculitremaceae</taxon>
        <taxon>Kockovaella</taxon>
    </lineage>
</organism>
<dbReference type="EMBL" id="NBSH01000024">
    <property type="protein sequence ID" value="ORX33342.1"/>
    <property type="molecule type" value="Genomic_DNA"/>
</dbReference>
<keyword evidence="1" id="KW-0175">Coiled coil</keyword>
<name>A0A1Y1U5S3_9TREE</name>
<evidence type="ECO:0000256" key="1">
    <source>
        <dbReference type="SAM" id="Coils"/>
    </source>
</evidence>
<accession>A0A1Y1U5S3</accession>
<keyword evidence="3" id="KW-1185">Reference proteome</keyword>
<feature type="coiled-coil region" evidence="1">
    <location>
        <begin position="30"/>
        <end position="71"/>
    </location>
</feature>
<dbReference type="InParanoid" id="A0A1Y1U5S3"/>
<dbReference type="RefSeq" id="XP_021867689.1">
    <property type="nucleotide sequence ID" value="XM_022012377.1"/>
</dbReference>
<evidence type="ECO:0000313" key="2">
    <source>
        <dbReference type="EMBL" id="ORX33342.1"/>
    </source>
</evidence>
<evidence type="ECO:0000313" key="3">
    <source>
        <dbReference type="Proteomes" id="UP000193218"/>
    </source>
</evidence>
<sequence>MTQQLDLGREVLAVLPRADLAPGRSELLKMAKLRVDIKDVQVELQSTKDALSEARSKVSSLQQKLEASDSRALAAERLNKHWEDAMRELLADHGVEAPDRVGPELAVLLSRRQ</sequence>
<comment type="caution">
    <text evidence="2">The sequence shown here is derived from an EMBL/GenBank/DDBJ whole genome shotgun (WGS) entry which is preliminary data.</text>
</comment>